<dbReference type="Gene3D" id="3.30.420.40">
    <property type="match status" value="2"/>
</dbReference>
<dbReference type="PANTHER" id="PTHR32432">
    <property type="entry name" value="CELL DIVISION PROTEIN FTSA-RELATED"/>
    <property type="match status" value="1"/>
</dbReference>
<proteinExistence type="predicted"/>
<dbReference type="RefSeq" id="WP_368503651.1">
    <property type="nucleotide sequence ID" value="NZ_CP162551.1"/>
</dbReference>
<name>A0AB39BRC2_9BACI</name>
<dbReference type="Pfam" id="PF11104">
    <property type="entry name" value="PilM_2"/>
    <property type="match status" value="1"/>
</dbReference>
<dbReference type="PANTHER" id="PTHR32432:SF3">
    <property type="entry name" value="ETHANOLAMINE UTILIZATION PROTEIN EUTJ"/>
    <property type="match status" value="1"/>
</dbReference>
<dbReference type="InterPro" id="IPR005883">
    <property type="entry name" value="PilM"/>
</dbReference>
<dbReference type="InterPro" id="IPR050696">
    <property type="entry name" value="FtsA/MreB"/>
</dbReference>
<dbReference type="EMBL" id="CP162551">
    <property type="protein sequence ID" value="XDI36177.1"/>
    <property type="molecule type" value="Genomic_DNA"/>
</dbReference>
<gene>
    <name evidence="1" type="primary">pilM</name>
    <name evidence="1" type="ORF">AB3N04_15925</name>
</gene>
<dbReference type="Gene3D" id="3.30.1490.300">
    <property type="match status" value="1"/>
</dbReference>
<organism evidence="1">
    <name type="scientific">Alkalihalophilus sp. As8PL</name>
    <dbReference type="NCBI Taxonomy" id="3237103"/>
    <lineage>
        <taxon>Bacteria</taxon>
        <taxon>Bacillati</taxon>
        <taxon>Bacillota</taxon>
        <taxon>Bacilli</taxon>
        <taxon>Bacillales</taxon>
        <taxon>Bacillaceae</taxon>
        <taxon>Alkalihalophilus</taxon>
    </lineage>
</organism>
<evidence type="ECO:0000313" key="1">
    <source>
        <dbReference type="EMBL" id="XDI36177.1"/>
    </source>
</evidence>
<accession>A0AB39BRC2</accession>
<reference evidence="1" key="1">
    <citation type="submission" date="2024-07" db="EMBL/GenBank/DDBJ databases">
        <title>Identification and characteristics of an arsenic-resistant bacterial isolate, which belongs to a novel species.</title>
        <authorList>
            <person name="Juszczyk A."/>
            <person name="Kowalczyk A."/>
            <person name="Was K."/>
            <person name="Kosowicz W."/>
            <person name="Budzyn A."/>
            <person name="Latowski D."/>
        </authorList>
    </citation>
    <scope>NUCLEOTIDE SEQUENCE</scope>
    <source>
        <strain evidence="1">As8PL</strain>
    </source>
</reference>
<protein>
    <submittedName>
        <fullName evidence="1">Type IV pilus biogenesis protein PilM</fullName>
    </submittedName>
</protein>
<sequence>MNLFQQAKQKRHALIIKDHVIRYIGSKQPELHTITNIQERYLPHGVIVNGQIEDEATFLTILSECVENWKLKRQWVQFCLPSQHTIVRTHLIDGTIPDDEVKGQLYLDLGESLLLPFDDPIFDYKVVGLKDGQKEVLLFASRESILHQYLDAFADVHLKPNAADLSTLAAYRLFYELDHTASEAYLIQVQVDTLLTTITIFKDHHPLFLSTVVPDMDREGWVQKEHAEGTLLIWSQKEEQLDEQVQELYREIEKVINFYQFNVLKGEGEISQMLLCGDHPHLFEFQQTFPQLFTLKVTSIEQHTKQDPPPRYYDAVGLALKKEVYG</sequence>
<dbReference type="AlphaFoldDB" id="A0AB39BRC2"/>